<evidence type="ECO:0000256" key="5">
    <source>
        <dbReference type="ARBA" id="ARBA00022859"/>
    </source>
</evidence>
<name>A0A836A9N6_SHEEP</name>
<evidence type="ECO:0000259" key="13">
    <source>
        <dbReference type="SMART" id="SM00737"/>
    </source>
</evidence>
<comment type="subcellular location">
    <subcellularLocation>
        <location evidence="1">Secreted</location>
        <location evidence="1">Extracellular space</location>
    </subcellularLocation>
</comment>
<dbReference type="GO" id="GO:0034142">
    <property type="term" value="P:toll-like receptor 4 signaling pathway"/>
    <property type="evidence" value="ECO:0007669"/>
    <property type="project" value="TreeGrafter"/>
</dbReference>
<dbReference type="GO" id="GO:0035662">
    <property type="term" value="F:Toll-like receptor 4 binding"/>
    <property type="evidence" value="ECO:0007669"/>
    <property type="project" value="InterPro"/>
</dbReference>
<evidence type="ECO:0000256" key="4">
    <source>
        <dbReference type="ARBA" id="ARBA00022729"/>
    </source>
</evidence>
<organism evidence="14 15">
    <name type="scientific">Ovis aries</name>
    <name type="common">Sheep</name>
    <dbReference type="NCBI Taxonomy" id="9940"/>
    <lineage>
        <taxon>Eukaryota</taxon>
        <taxon>Metazoa</taxon>
        <taxon>Chordata</taxon>
        <taxon>Craniata</taxon>
        <taxon>Vertebrata</taxon>
        <taxon>Euteleostomi</taxon>
        <taxon>Mammalia</taxon>
        <taxon>Eutheria</taxon>
        <taxon>Laurasiatheria</taxon>
        <taxon>Artiodactyla</taxon>
        <taxon>Ruminantia</taxon>
        <taxon>Pecora</taxon>
        <taxon>Bovidae</taxon>
        <taxon>Caprinae</taxon>
        <taxon>Ovis</taxon>
    </lineage>
</organism>
<dbReference type="Proteomes" id="UP000664991">
    <property type="component" value="Unassembled WGS sequence"/>
</dbReference>
<sequence>MLDRPKPPSRAKITQQVGPKVKFSGSRYKKERGPSSVTGDRLQGKDEPECTRRKQKRKSDRAAMLLTPPSSRSTPKRPSLASHRPSFLPFPSPPSGARERPATLLSPPPNQEPKRQGKVKLPFLPRPNGKGWEVGWRENPVRASLVPYAGPELRSHPSPRLTRQLRSNRRHRTRSPRTATAPTPRPPPPPPAACRRGFRGSKRNHFRWVTDAFYAREISTWEKRWVCNSSDATVWYDYCDNLKFPISIRSEPCITLKGSRGILYLYYIPRRDIRSLYFNIYLSTKHMNFPLRKEVICRGYDDDFSFCRALKGETVNTTIQFSFKGIRFSKGQYNCITEAIEGNTEEKLFCLNFTIIHYPDFN</sequence>
<evidence type="ECO:0000256" key="11">
    <source>
        <dbReference type="ARBA" id="ARBA00083036"/>
    </source>
</evidence>
<dbReference type="SMART" id="SM00737">
    <property type="entry name" value="ML"/>
    <property type="match status" value="1"/>
</dbReference>
<keyword evidence="5" id="KW-0391">Immunity</keyword>
<comment type="caution">
    <text evidence="14">The sequence shown here is derived from an EMBL/GenBank/DDBJ whole genome shotgun (WGS) entry which is preliminary data.</text>
</comment>
<dbReference type="GO" id="GO:0046696">
    <property type="term" value="C:lipopolysaccharide receptor complex"/>
    <property type="evidence" value="ECO:0007669"/>
    <property type="project" value="UniProtKB-ARBA"/>
</dbReference>
<dbReference type="InterPro" id="IPR039217">
    <property type="entry name" value="LY96"/>
</dbReference>
<accession>A0A836A9N6</accession>
<dbReference type="AlphaFoldDB" id="A0A836A9N6"/>
<feature type="region of interest" description="Disordered" evidence="12">
    <location>
        <begin position="148"/>
        <end position="196"/>
    </location>
</feature>
<dbReference type="InterPro" id="IPR014756">
    <property type="entry name" value="Ig_E-set"/>
</dbReference>
<keyword evidence="4" id="KW-0732">Signal</keyword>
<dbReference type="Gene3D" id="2.60.40.770">
    <property type="match status" value="1"/>
</dbReference>
<reference evidence="14 15" key="1">
    <citation type="submission" date="2020-12" db="EMBL/GenBank/DDBJ databases">
        <title>De novo assembly of Tibetan sheep genome.</title>
        <authorList>
            <person name="Li X."/>
        </authorList>
    </citation>
    <scope>NUCLEOTIDE SEQUENCE [LARGE SCALE GENOMIC DNA]</scope>
    <source>
        <tissue evidence="14">Heart</tissue>
    </source>
</reference>
<keyword evidence="3" id="KW-0399">Innate immunity</keyword>
<evidence type="ECO:0000256" key="7">
    <source>
        <dbReference type="ARBA" id="ARBA00023180"/>
    </source>
</evidence>
<evidence type="ECO:0000256" key="8">
    <source>
        <dbReference type="ARBA" id="ARBA00023198"/>
    </source>
</evidence>
<proteinExistence type="predicted"/>
<keyword evidence="2" id="KW-0964">Secreted</keyword>
<feature type="region of interest" description="Disordered" evidence="12">
    <location>
        <begin position="1"/>
        <end position="130"/>
    </location>
</feature>
<dbReference type="GO" id="GO:0045087">
    <property type="term" value="P:innate immune response"/>
    <property type="evidence" value="ECO:0007669"/>
    <property type="project" value="UniProtKB-KW"/>
</dbReference>
<evidence type="ECO:0000256" key="10">
    <source>
        <dbReference type="ARBA" id="ARBA00072342"/>
    </source>
</evidence>
<feature type="compositionally biased region" description="Low complexity" evidence="12">
    <location>
        <begin position="67"/>
        <end position="87"/>
    </location>
</feature>
<evidence type="ECO:0000256" key="6">
    <source>
        <dbReference type="ARBA" id="ARBA00023157"/>
    </source>
</evidence>
<dbReference type="EMBL" id="JAEMGP010000009">
    <property type="protein sequence ID" value="KAG5204936.1"/>
    <property type="molecule type" value="Genomic_DNA"/>
</dbReference>
<feature type="compositionally biased region" description="Basic residues" evidence="12">
    <location>
        <begin position="166"/>
        <end position="175"/>
    </location>
</feature>
<dbReference type="FunFam" id="2.60.40.770:FF:000003">
    <property type="entry name" value="Lymphocyte antigen 96"/>
    <property type="match status" value="1"/>
</dbReference>
<keyword evidence="6" id="KW-1015">Disulfide bond</keyword>
<dbReference type="GO" id="GO:0001875">
    <property type="term" value="F:lipopolysaccharide immune receptor activity"/>
    <property type="evidence" value="ECO:0007669"/>
    <property type="project" value="TreeGrafter"/>
</dbReference>
<dbReference type="GO" id="GO:0001530">
    <property type="term" value="F:lipopolysaccharide binding"/>
    <property type="evidence" value="ECO:0007669"/>
    <property type="project" value="InterPro"/>
</dbReference>
<keyword evidence="8" id="KW-0395">Inflammatory response</keyword>
<gene>
    <name evidence="14" type="ORF">JEQ12_019381</name>
</gene>
<evidence type="ECO:0000256" key="2">
    <source>
        <dbReference type="ARBA" id="ARBA00022525"/>
    </source>
</evidence>
<dbReference type="PANTHER" id="PTHR15218">
    <property type="entry name" value="MD-1, MD-2 - RELATED"/>
    <property type="match status" value="1"/>
</dbReference>
<dbReference type="InterPro" id="IPR003172">
    <property type="entry name" value="ML_dom"/>
</dbReference>
<dbReference type="PANTHER" id="PTHR15218:SF0">
    <property type="entry name" value="LYMPHOCYTE ANTIGEN 96"/>
    <property type="match status" value="1"/>
</dbReference>
<evidence type="ECO:0000256" key="3">
    <source>
        <dbReference type="ARBA" id="ARBA00022588"/>
    </source>
</evidence>
<evidence type="ECO:0000313" key="14">
    <source>
        <dbReference type="EMBL" id="KAG5204936.1"/>
    </source>
</evidence>
<evidence type="ECO:0000256" key="12">
    <source>
        <dbReference type="SAM" id="MobiDB-lite"/>
    </source>
</evidence>
<evidence type="ECO:0000256" key="1">
    <source>
        <dbReference type="ARBA" id="ARBA00004239"/>
    </source>
</evidence>
<keyword evidence="7" id="KW-0325">Glycoprotein</keyword>
<evidence type="ECO:0000313" key="15">
    <source>
        <dbReference type="Proteomes" id="UP000664991"/>
    </source>
</evidence>
<dbReference type="GO" id="GO:0032497">
    <property type="term" value="P:detection of lipopolysaccharide"/>
    <property type="evidence" value="ECO:0007669"/>
    <property type="project" value="TreeGrafter"/>
</dbReference>
<dbReference type="GO" id="GO:0006954">
    <property type="term" value="P:inflammatory response"/>
    <property type="evidence" value="ECO:0007669"/>
    <property type="project" value="UniProtKB-KW"/>
</dbReference>
<comment type="function">
    <text evidence="9">Binds bacterial lipopolysaccharide (LPS). Cooperates with TLR4 in the innate immune response to bacterial lipopolysaccharide (LPS), and with TLR2 in the response to cell wall components from Gram-positive and Gram-negative bacteria. Enhances TLR4-dependent activation of NF-kappa-B. Cells expressing both LY96 and TLR4, but not TLR4 alone, respond to LPS.</text>
</comment>
<feature type="compositionally biased region" description="Basic and acidic residues" evidence="12">
    <location>
        <begin position="42"/>
        <end position="52"/>
    </location>
</feature>
<feature type="compositionally biased region" description="Pro residues" evidence="12">
    <location>
        <begin position="183"/>
        <end position="192"/>
    </location>
</feature>
<feature type="domain" description="MD-2-related lipid-recognition" evidence="13">
    <location>
        <begin position="236"/>
        <end position="355"/>
    </location>
</feature>
<dbReference type="GO" id="GO:0031666">
    <property type="term" value="P:positive regulation of lipopolysaccharide-mediated signaling pathway"/>
    <property type="evidence" value="ECO:0007669"/>
    <property type="project" value="TreeGrafter"/>
</dbReference>
<dbReference type="GO" id="GO:0005576">
    <property type="term" value="C:extracellular region"/>
    <property type="evidence" value="ECO:0007669"/>
    <property type="project" value="UniProtKB-SubCell"/>
</dbReference>
<dbReference type="SUPFAM" id="SSF81296">
    <property type="entry name" value="E set domains"/>
    <property type="match status" value="1"/>
</dbReference>
<evidence type="ECO:0000256" key="9">
    <source>
        <dbReference type="ARBA" id="ARBA00059198"/>
    </source>
</evidence>
<protein>
    <recommendedName>
        <fullName evidence="10">Lymphocyte antigen 96</fullName>
    </recommendedName>
    <alternativeName>
        <fullName evidence="11">Protein MD-2</fullName>
    </alternativeName>
</protein>